<dbReference type="HOGENOM" id="CLU_1793337_0_0_4"/>
<dbReference type="KEGG" id="dac:Daci_4672"/>
<dbReference type="Proteomes" id="UP000000784">
    <property type="component" value="Chromosome"/>
</dbReference>
<reference evidence="2" key="2">
    <citation type="submission" date="2007-11" db="EMBL/GenBank/DDBJ databases">
        <title>Complete sequence of Delftia acidovorans DSM 14801 / SPH-1.</title>
        <authorList>
            <person name="Copeland A."/>
            <person name="Lucas S."/>
            <person name="Lapidus A."/>
            <person name="Barry K."/>
            <person name="Glavina del Rio T."/>
            <person name="Dalin E."/>
            <person name="Tice H."/>
            <person name="Pitluck S."/>
            <person name="Lowry S."/>
            <person name="Clum A."/>
            <person name="Schmutz J."/>
            <person name="Larimer F."/>
            <person name="Land M."/>
            <person name="Hauser L."/>
            <person name="Kyrpides N."/>
            <person name="Kim E."/>
            <person name="Schleheck D."/>
            <person name="Richardson P."/>
        </authorList>
    </citation>
    <scope>NUCLEOTIDE SEQUENCE [LARGE SCALE GENOMIC DNA]</scope>
    <source>
        <strain evidence="2">DSM 14801 / SPH-1</strain>
    </source>
</reference>
<dbReference type="EMBL" id="CP000884">
    <property type="protein sequence ID" value="ABX37301.1"/>
    <property type="molecule type" value="Genomic_DNA"/>
</dbReference>
<proteinExistence type="predicted"/>
<reference evidence="1 2" key="1">
    <citation type="journal article" date="2004" name="Appl. Environ. Microbiol.">
        <title>Mineralization of individual congeners of linear alkylbenzenesulfonate by defined pairs of heterotrophic bacteria.</title>
        <authorList>
            <person name="Schleheck D."/>
            <person name="Knepper T.P."/>
            <person name="Fischer K."/>
            <person name="Cook A.M."/>
        </authorList>
    </citation>
    <scope>NUCLEOTIDE SEQUENCE [LARGE SCALE GENOMIC DNA]</scope>
    <source>
        <strain evidence="2">DSM 14801 / SPH-1</strain>
    </source>
</reference>
<dbReference type="STRING" id="398578.Daci_4672"/>
<accession>A9C3J0</accession>
<dbReference type="AlphaFoldDB" id="A9C3J0"/>
<organism evidence="1 2">
    <name type="scientific">Delftia acidovorans (strain DSM 14801 / SPH-1)</name>
    <dbReference type="NCBI Taxonomy" id="398578"/>
    <lineage>
        <taxon>Bacteria</taxon>
        <taxon>Pseudomonadati</taxon>
        <taxon>Pseudomonadota</taxon>
        <taxon>Betaproteobacteria</taxon>
        <taxon>Burkholderiales</taxon>
        <taxon>Comamonadaceae</taxon>
        <taxon>Delftia</taxon>
    </lineage>
</organism>
<evidence type="ECO:0000313" key="1">
    <source>
        <dbReference type="EMBL" id="ABX37301.1"/>
    </source>
</evidence>
<dbReference type="RefSeq" id="WP_012206471.1">
    <property type="nucleotide sequence ID" value="NC_010002.1"/>
</dbReference>
<dbReference type="GeneID" id="77176800"/>
<gene>
    <name evidence="1" type="ordered locus">Daci_4672</name>
</gene>
<name>A9C3J0_DELAS</name>
<dbReference type="eggNOG" id="ENOG5033D05">
    <property type="taxonomic scope" value="Bacteria"/>
</dbReference>
<keyword evidence="2" id="KW-1185">Reference proteome</keyword>
<protein>
    <submittedName>
        <fullName evidence="1">Uncharacterized protein</fullName>
    </submittedName>
</protein>
<sequence length="144" mass="15291">MEYALIKGGVVVRCIVADAEFVDGIRDMWDHIEPVAAGAGIGWAWTAAGYSPPPPAPAEPEHPAEAPHSCTRRQGQLALLMLGLLDAAEAAIAAMPEGSDKRAAQIEYEADTWERHNPFLSALWAQLGGTSESLDAAFLLAVTL</sequence>
<evidence type="ECO:0000313" key="2">
    <source>
        <dbReference type="Proteomes" id="UP000000784"/>
    </source>
</evidence>